<dbReference type="GO" id="GO:0030170">
    <property type="term" value="F:pyridoxal phosphate binding"/>
    <property type="evidence" value="ECO:0007669"/>
    <property type="project" value="InterPro"/>
</dbReference>
<dbReference type="PROSITE" id="PS00600">
    <property type="entry name" value="AA_TRANSFER_CLASS_3"/>
    <property type="match status" value="1"/>
</dbReference>
<evidence type="ECO:0000256" key="12">
    <source>
        <dbReference type="SAM" id="MobiDB-lite"/>
    </source>
</evidence>
<name>A0AAF1B3D4_DAUCS</name>
<evidence type="ECO:0000256" key="10">
    <source>
        <dbReference type="ARBA" id="ARBA00023244"/>
    </source>
</evidence>
<evidence type="ECO:0000256" key="6">
    <source>
        <dbReference type="ARBA" id="ARBA00011738"/>
    </source>
</evidence>
<protein>
    <recommendedName>
        <fullName evidence="7">glutamate-1-semialdehyde 2,1-aminomutase</fullName>
        <ecNumber evidence="7">5.4.3.8</ecNumber>
    </recommendedName>
</protein>
<comment type="pathway">
    <text evidence="4">Porphyrin-containing compound metabolism; chlorophyll biosynthesis.</text>
</comment>
<dbReference type="CDD" id="cd00610">
    <property type="entry name" value="OAT_like"/>
    <property type="match status" value="1"/>
</dbReference>
<dbReference type="Gene3D" id="3.40.640.10">
    <property type="entry name" value="Type I PLP-dependent aspartate aminotransferase-like (Major domain)"/>
    <property type="match status" value="1"/>
</dbReference>
<evidence type="ECO:0000313" key="14">
    <source>
        <dbReference type="Proteomes" id="UP000077755"/>
    </source>
</evidence>
<reference evidence="13" key="1">
    <citation type="journal article" date="2016" name="Nat. Genet.">
        <title>A high-quality carrot genome assembly provides new insights into carotenoid accumulation and asterid genome evolution.</title>
        <authorList>
            <person name="Iorizzo M."/>
            <person name="Ellison S."/>
            <person name="Senalik D."/>
            <person name="Zeng P."/>
            <person name="Satapoomin P."/>
            <person name="Huang J."/>
            <person name="Bowman M."/>
            <person name="Iovene M."/>
            <person name="Sanseverino W."/>
            <person name="Cavagnaro P."/>
            <person name="Yildiz M."/>
            <person name="Macko-Podgorni A."/>
            <person name="Moranska E."/>
            <person name="Grzebelus E."/>
            <person name="Grzebelus D."/>
            <person name="Ashrafi H."/>
            <person name="Zheng Z."/>
            <person name="Cheng S."/>
            <person name="Spooner D."/>
            <person name="Van Deynze A."/>
            <person name="Simon P."/>
        </authorList>
    </citation>
    <scope>NUCLEOTIDE SEQUENCE</scope>
    <source>
        <tissue evidence="13">Leaf</tissue>
    </source>
</reference>
<dbReference type="GO" id="GO:0006779">
    <property type="term" value="P:porphyrin-containing compound biosynthetic process"/>
    <property type="evidence" value="ECO:0007669"/>
    <property type="project" value="UniProtKB-KW"/>
</dbReference>
<accession>A0AAF1B3D4</accession>
<dbReference type="Gene3D" id="3.90.1150.10">
    <property type="entry name" value="Aspartate Aminotransferase, domain 1"/>
    <property type="match status" value="1"/>
</dbReference>
<evidence type="ECO:0000256" key="5">
    <source>
        <dbReference type="ARBA" id="ARBA00008981"/>
    </source>
</evidence>
<dbReference type="InterPro" id="IPR049704">
    <property type="entry name" value="Aminotrans_3_PPA_site"/>
</dbReference>
<sequence>MLQLKNCLLIKKWSLSLSLTHTHTHTHTHTQTNLFPLSLFGFSLLIICCSCLSLNQKDKKRNRKARSSKSPRSELMPGGVNSPVRAFKSVGGQPIVIDSVKGSHMWDIDGNEYIDYVGSWGPAIIGHADDEVLKALAERMKKGTSFGAPCLLENVLAEMVISAVPSIEMVRFVNSGTEACMGVLRLARAFTGRQKIIKFEGCYHGHADPFLVKAGSGVATLGLPDSPGVPKAATYDTLTSPYNDIQTVTSLFEEHKGEIAAIILEPVVGNSGFITPTVDFLNASARSQKGNDTLLIFDEVMTGFRLSYGGVQEYFGITPDLTTLGKIIGGGLPVGAYGGRREIMEMVAPAGPMYQAGTLSGNPLAMTAGIHTLKRLKQAGNYEYLDKITSELINGILEAGKNAGHAICGGYISGMFGFFFTEGPVYNFDDAKKCDTAKFAKFYRGMLEEGVYFAPSQFEAGFTSLAHSSEDIQRTIAAADKVLRQL</sequence>
<reference evidence="13" key="2">
    <citation type="submission" date="2022-03" db="EMBL/GenBank/DDBJ databases">
        <title>Draft title - Genomic analysis of global carrot germplasm unveils the trajectory of domestication and the origin of high carotenoid orange carrot.</title>
        <authorList>
            <person name="Iorizzo M."/>
            <person name="Ellison S."/>
            <person name="Senalik D."/>
            <person name="Macko-Podgorni A."/>
            <person name="Grzebelus D."/>
            <person name="Bostan H."/>
            <person name="Rolling W."/>
            <person name="Curaba J."/>
            <person name="Simon P."/>
        </authorList>
    </citation>
    <scope>NUCLEOTIDE SEQUENCE</scope>
    <source>
        <tissue evidence="13">Leaf</tissue>
    </source>
</reference>
<comment type="similarity">
    <text evidence="5">Belongs to the class-III pyridoxal-phosphate-dependent aminotransferase family. HemL subfamily.</text>
</comment>
<dbReference type="AlphaFoldDB" id="A0AAF1B3D4"/>
<keyword evidence="8 11" id="KW-0663">Pyridoxal phosphate</keyword>
<dbReference type="FunFam" id="3.90.1150.10:FF:000012">
    <property type="entry name" value="Glutamate-1-semialdehyde 2,1-aminomutase"/>
    <property type="match status" value="1"/>
</dbReference>
<feature type="compositionally biased region" description="Basic residues" evidence="12">
    <location>
        <begin position="60"/>
        <end position="69"/>
    </location>
</feature>
<evidence type="ECO:0000256" key="11">
    <source>
        <dbReference type="RuleBase" id="RU003560"/>
    </source>
</evidence>
<dbReference type="PANTHER" id="PTHR43713">
    <property type="entry name" value="GLUTAMATE-1-SEMIALDEHYDE 2,1-AMINOMUTASE"/>
    <property type="match status" value="1"/>
</dbReference>
<comment type="subunit">
    <text evidence="6">Homodimer.</text>
</comment>
<dbReference type="GO" id="GO:0008483">
    <property type="term" value="F:transaminase activity"/>
    <property type="evidence" value="ECO:0007669"/>
    <property type="project" value="InterPro"/>
</dbReference>
<dbReference type="EMBL" id="CP093348">
    <property type="protein sequence ID" value="WOH05149.1"/>
    <property type="molecule type" value="Genomic_DNA"/>
</dbReference>
<feature type="region of interest" description="Disordered" evidence="12">
    <location>
        <begin position="60"/>
        <end position="81"/>
    </location>
</feature>
<dbReference type="HAMAP" id="MF_00375">
    <property type="entry name" value="HemL_aminotrans_3"/>
    <property type="match status" value="1"/>
</dbReference>
<comment type="pathway">
    <text evidence="3">Porphyrin-containing compound metabolism; protoporphyrin-IX biosynthesis; 5-aminolevulinate from L-glutamyl-tRNA(Glu): step 2/2.</text>
</comment>
<gene>
    <name evidence="13" type="ORF">DCAR_0624563</name>
</gene>
<evidence type="ECO:0000256" key="9">
    <source>
        <dbReference type="ARBA" id="ARBA00023235"/>
    </source>
</evidence>
<keyword evidence="14" id="KW-1185">Reference proteome</keyword>
<dbReference type="InterPro" id="IPR015424">
    <property type="entry name" value="PyrdxlP-dep_Trfase"/>
</dbReference>
<evidence type="ECO:0000256" key="1">
    <source>
        <dbReference type="ARBA" id="ARBA00001579"/>
    </source>
</evidence>
<comment type="cofactor">
    <cofactor evidence="2">
        <name>pyridoxal 5'-phosphate</name>
        <dbReference type="ChEBI" id="CHEBI:597326"/>
    </cofactor>
</comment>
<keyword evidence="9" id="KW-0413">Isomerase</keyword>
<evidence type="ECO:0000256" key="2">
    <source>
        <dbReference type="ARBA" id="ARBA00001933"/>
    </source>
</evidence>
<dbReference type="EC" id="5.4.3.8" evidence="7"/>
<dbReference type="Proteomes" id="UP000077755">
    <property type="component" value="Chromosome 6"/>
</dbReference>
<dbReference type="FunFam" id="3.40.640.10:FF:000021">
    <property type="entry name" value="Glutamate-1-semialdehyde 2,1-aminomutase"/>
    <property type="match status" value="1"/>
</dbReference>
<dbReference type="SUPFAM" id="SSF53383">
    <property type="entry name" value="PLP-dependent transferases"/>
    <property type="match status" value="1"/>
</dbReference>
<evidence type="ECO:0000256" key="3">
    <source>
        <dbReference type="ARBA" id="ARBA00004819"/>
    </source>
</evidence>
<dbReference type="NCBIfam" id="TIGR00713">
    <property type="entry name" value="hemL"/>
    <property type="match status" value="1"/>
</dbReference>
<comment type="catalytic activity">
    <reaction evidence="1">
        <text>(S)-4-amino-5-oxopentanoate = 5-aminolevulinate</text>
        <dbReference type="Rhea" id="RHEA:14265"/>
        <dbReference type="ChEBI" id="CHEBI:57501"/>
        <dbReference type="ChEBI" id="CHEBI:356416"/>
        <dbReference type="EC" id="5.4.3.8"/>
    </reaction>
</comment>
<dbReference type="PANTHER" id="PTHR43713:SF3">
    <property type="entry name" value="GLUTAMATE-1-SEMIALDEHYDE 2,1-AMINOMUTASE 1, CHLOROPLASTIC-RELATED"/>
    <property type="match status" value="1"/>
</dbReference>
<proteinExistence type="inferred from homology"/>
<evidence type="ECO:0000256" key="8">
    <source>
        <dbReference type="ARBA" id="ARBA00022898"/>
    </source>
</evidence>
<dbReference type="InterPro" id="IPR005814">
    <property type="entry name" value="Aminotrans_3"/>
</dbReference>
<evidence type="ECO:0000256" key="7">
    <source>
        <dbReference type="ARBA" id="ARBA00012143"/>
    </source>
</evidence>
<dbReference type="NCBIfam" id="NF000818">
    <property type="entry name" value="PRK00062.1"/>
    <property type="match status" value="1"/>
</dbReference>
<dbReference type="GO" id="GO:0009507">
    <property type="term" value="C:chloroplast"/>
    <property type="evidence" value="ECO:0007669"/>
    <property type="project" value="TreeGrafter"/>
</dbReference>
<dbReference type="InterPro" id="IPR015422">
    <property type="entry name" value="PyrdxlP-dep_Trfase_small"/>
</dbReference>
<keyword evidence="10" id="KW-0627">Porphyrin biosynthesis</keyword>
<dbReference type="InterPro" id="IPR004639">
    <property type="entry name" value="4pyrrol_synth_GluAld_NH2Trfase"/>
</dbReference>
<evidence type="ECO:0000313" key="13">
    <source>
        <dbReference type="EMBL" id="WOH05149.1"/>
    </source>
</evidence>
<dbReference type="GO" id="GO:0042286">
    <property type="term" value="F:glutamate-1-semialdehyde 2,1-aminomutase activity"/>
    <property type="evidence" value="ECO:0007669"/>
    <property type="project" value="UniProtKB-EC"/>
</dbReference>
<dbReference type="InterPro" id="IPR015421">
    <property type="entry name" value="PyrdxlP-dep_Trfase_major"/>
</dbReference>
<organism evidence="13 14">
    <name type="scientific">Daucus carota subsp. sativus</name>
    <name type="common">Carrot</name>
    <dbReference type="NCBI Taxonomy" id="79200"/>
    <lineage>
        <taxon>Eukaryota</taxon>
        <taxon>Viridiplantae</taxon>
        <taxon>Streptophyta</taxon>
        <taxon>Embryophyta</taxon>
        <taxon>Tracheophyta</taxon>
        <taxon>Spermatophyta</taxon>
        <taxon>Magnoliopsida</taxon>
        <taxon>eudicotyledons</taxon>
        <taxon>Gunneridae</taxon>
        <taxon>Pentapetalae</taxon>
        <taxon>asterids</taxon>
        <taxon>campanulids</taxon>
        <taxon>Apiales</taxon>
        <taxon>Apiaceae</taxon>
        <taxon>Apioideae</taxon>
        <taxon>Scandiceae</taxon>
        <taxon>Daucinae</taxon>
        <taxon>Daucus</taxon>
        <taxon>Daucus sect. Daucus</taxon>
    </lineage>
</organism>
<dbReference type="Pfam" id="PF00202">
    <property type="entry name" value="Aminotran_3"/>
    <property type="match status" value="1"/>
</dbReference>
<evidence type="ECO:0000256" key="4">
    <source>
        <dbReference type="ARBA" id="ARBA00005173"/>
    </source>
</evidence>